<feature type="transmembrane region" description="Helical" evidence="6">
    <location>
        <begin position="357"/>
        <end position="383"/>
    </location>
</feature>
<reference evidence="8" key="1">
    <citation type="submission" date="2021-02" db="EMBL/GenBank/DDBJ databases">
        <authorList>
            <person name="Dougan E. K."/>
            <person name="Rhodes N."/>
            <person name="Thang M."/>
            <person name="Chan C."/>
        </authorList>
    </citation>
    <scope>NUCLEOTIDE SEQUENCE</scope>
</reference>
<dbReference type="PROSITE" id="PS50222">
    <property type="entry name" value="EF_HAND_2"/>
    <property type="match status" value="2"/>
</dbReference>
<keyword evidence="3" id="KW-0106">Calcium</keyword>
<feature type="domain" description="EF-hand" evidence="7">
    <location>
        <begin position="450"/>
        <end position="485"/>
    </location>
</feature>
<keyword evidence="9" id="KW-1185">Reference proteome</keyword>
<keyword evidence="4 6" id="KW-1133">Transmembrane helix</keyword>
<dbReference type="Gene3D" id="1.10.238.10">
    <property type="entry name" value="EF-hand"/>
    <property type="match status" value="1"/>
</dbReference>
<dbReference type="InterPro" id="IPR011992">
    <property type="entry name" value="EF-hand-dom_pair"/>
</dbReference>
<sequence length="554" mass="62944">MMLCDSHEAPPLVEVRGDKSAKDTEASAKIERLSGIDEGWPRDLTSCKSVNAALLWREGEDELMEPWDIKQVMGFDPNNMEKHKMTTDQVGQGEAISTNARARARASMSRCQRFIVSPGFDQLSGFIILLHCFSVGMEADQRARDPVNACGGWWVTMQFVCNVLFVLELLVRLQAFGVKTFFCGHDRYWNWFDLLVILSGIGEEILSGVILFNSCERPPETGDLMTAFTILRIMRLLRITRLIRAVRFMPIFRELRVMVRSILNCLMPLTWCLVLLGFFQWCFAVYFITVTSDHVQAMHMAPERYSHIDAHRLQELQDQIKAMFGSLWRTNYVLFMSVSGGLDWGYASDVFITLESYYAAAGYLFFIALVALAVLNVVTAVFVEYAMKMAADDRDLVIQDTLARRNKYMKDAMLVFKEADADGSGSITFKEFLDHVEDERVQAFLNSMELDGIEAIRLFKLLDLDGSGSVEPDEFVHGCMCLKGMAKTIDLAILLREQKKAMQRWSSFMSYVDICLTRLMTEEHCELPDMMAVQSSRSRISTTSSGINRKAGTF</sequence>
<proteinExistence type="predicted"/>
<dbReference type="GO" id="GO:0016020">
    <property type="term" value="C:membrane"/>
    <property type="evidence" value="ECO:0007669"/>
    <property type="project" value="UniProtKB-SubCell"/>
</dbReference>
<dbReference type="InterPro" id="IPR002048">
    <property type="entry name" value="EF_hand_dom"/>
</dbReference>
<evidence type="ECO:0000256" key="2">
    <source>
        <dbReference type="ARBA" id="ARBA00022692"/>
    </source>
</evidence>
<dbReference type="CDD" id="cd00051">
    <property type="entry name" value="EFh"/>
    <property type="match status" value="1"/>
</dbReference>
<evidence type="ECO:0000256" key="5">
    <source>
        <dbReference type="ARBA" id="ARBA00023136"/>
    </source>
</evidence>
<dbReference type="PANTHER" id="PTHR46726:SF1">
    <property type="entry name" value="TWO-PORE CALCIUM CHANNEL 3"/>
    <property type="match status" value="1"/>
</dbReference>
<dbReference type="Pfam" id="PF13833">
    <property type="entry name" value="EF-hand_8"/>
    <property type="match status" value="1"/>
</dbReference>
<dbReference type="Gene3D" id="1.20.120.350">
    <property type="entry name" value="Voltage-gated potassium channels. Chain C"/>
    <property type="match status" value="1"/>
</dbReference>
<comment type="caution">
    <text evidence="8">The sequence shown here is derived from an EMBL/GenBank/DDBJ whole genome shotgun (WGS) entry which is preliminary data.</text>
</comment>
<evidence type="ECO:0000256" key="4">
    <source>
        <dbReference type="ARBA" id="ARBA00022989"/>
    </source>
</evidence>
<dbReference type="Pfam" id="PF00520">
    <property type="entry name" value="Ion_trans"/>
    <property type="match status" value="1"/>
</dbReference>
<dbReference type="AlphaFoldDB" id="A0A812PCS5"/>
<dbReference type="SMART" id="SM00054">
    <property type="entry name" value="EFh"/>
    <property type="match status" value="2"/>
</dbReference>
<dbReference type="PANTHER" id="PTHR46726">
    <property type="entry name" value="TWO PORE CHANNEL 3"/>
    <property type="match status" value="1"/>
</dbReference>
<dbReference type="Pfam" id="PF13202">
    <property type="entry name" value="EF-hand_5"/>
    <property type="match status" value="1"/>
</dbReference>
<dbReference type="Gene3D" id="1.10.287.70">
    <property type="match status" value="1"/>
</dbReference>
<feature type="transmembrane region" description="Helical" evidence="6">
    <location>
        <begin position="263"/>
        <end position="288"/>
    </location>
</feature>
<keyword evidence="5 6" id="KW-0472">Membrane</keyword>
<dbReference type="PROSITE" id="PS00018">
    <property type="entry name" value="EF_HAND_1"/>
    <property type="match status" value="2"/>
</dbReference>
<dbReference type="InterPro" id="IPR018247">
    <property type="entry name" value="EF_Hand_1_Ca_BS"/>
</dbReference>
<evidence type="ECO:0000256" key="6">
    <source>
        <dbReference type="SAM" id="Phobius"/>
    </source>
</evidence>
<evidence type="ECO:0000256" key="3">
    <source>
        <dbReference type="ARBA" id="ARBA00022837"/>
    </source>
</evidence>
<dbReference type="GO" id="GO:0005216">
    <property type="term" value="F:monoatomic ion channel activity"/>
    <property type="evidence" value="ECO:0007669"/>
    <property type="project" value="InterPro"/>
</dbReference>
<organism evidence="8 9">
    <name type="scientific">Symbiodinium natans</name>
    <dbReference type="NCBI Taxonomy" id="878477"/>
    <lineage>
        <taxon>Eukaryota</taxon>
        <taxon>Sar</taxon>
        <taxon>Alveolata</taxon>
        <taxon>Dinophyceae</taxon>
        <taxon>Suessiales</taxon>
        <taxon>Symbiodiniaceae</taxon>
        <taxon>Symbiodinium</taxon>
    </lineage>
</organism>
<gene>
    <name evidence="8" type="primary">CCR3</name>
    <name evidence="8" type="ORF">SNAT2548_LOCUS17936</name>
</gene>
<evidence type="ECO:0000256" key="1">
    <source>
        <dbReference type="ARBA" id="ARBA00004141"/>
    </source>
</evidence>
<accession>A0A812PCS5</accession>
<dbReference type="SUPFAM" id="SSF81324">
    <property type="entry name" value="Voltage-gated potassium channels"/>
    <property type="match status" value="1"/>
</dbReference>
<evidence type="ECO:0000259" key="7">
    <source>
        <dbReference type="PROSITE" id="PS50222"/>
    </source>
</evidence>
<keyword evidence="2 6" id="KW-0812">Transmembrane</keyword>
<dbReference type="InterPro" id="IPR005821">
    <property type="entry name" value="Ion_trans_dom"/>
</dbReference>
<evidence type="ECO:0000313" key="8">
    <source>
        <dbReference type="EMBL" id="CAE7342568.1"/>
    </source>
</evidence>
<dbReference type="GO" id="GO:0005509">
    <property type="term" value="F:calcium ion binding"/>
    <property type="evidence" value="ECO:0007669"/>
    <property type="project" value="InterPro"/>
</dbReference>
<dbReference type="SUPFAM" id="SSF47473">
    <property type="entry name" value="EF-hand"/>
    <property type="match status" value="1"/>
</dbReference>
<dbReference type="OrthoDB" id="416827at2759"/>
<feature type="domain" description="EF-hand" evidence="7">
    <location>
        <begin position="407"/>
        <end position="442"/>
    </location>
</feature>
<comment type="subcellular location">
    <subcellularLocation>
        <location evidence="1">Membrane</location>
        <topology evidence="1">Multi-pass membrane protein</topology>
    </subcellularLocation>
</comment>
<dbReference type="EMBL" id="CAJNDS010002129">
    <property type="protein sequence ID" value="CAE7342568.1"/>
    <property type="molecule type" value="Genomic_DNA"/>
</dbReference>
<evidence type="ECO:0000313" key="9">
    <source>
        <dbReference type="Proteomes" id="UP000604046"/>
    </source>
</evidence>
<protein>
    <submittedName>
        <fullName evidence="8">CCR3 protein</fullName>
    </submittedName>
</protein>
<dbReference type="InterPro" id="IPR027359">
    <property type="entry name" value="Volt_channel_dom_sf"/>
</dbReference>
<dbReference type="Proteomes" id="UP000604046">
    <property type="component" value="Unassembled WGS sequence"/>
</dbReference>
<feature type="transmembrane region" description="Helical" evidence="6">
    <location>
        <begin position="151"/>
        <end position="171"/>
    </location>
</feature>
<name>A0A812PCS5_9DINO</name>